<dbReference type="Proteomes" id="UP001501257">
    <property type="component" value="Unassembled WGS sequence"/>
</dbReference>
<proteinExistence type="predicted"/>
<dbReference type="PANTHER" id="PTHR39168">
    <property type="entry name" value="TRANSCRIPTIONAL REGULATOR-RELATED"/>
    <property type="match status" value="1"/>
</dbReference>
<name>A0ABP9TJ44_9MICC</name>
<organism evidence="2 3">
    <name type="scientific">Paeniglutamicibacter antarcticus</name>
    <dbReference type="NCBI Taxonomy" id="494023"/>
    <lineage>
        <taxon>Bacteria</taxon>
        <taxon>Bacillati</taxon>
        <taxon>Actinomycetota</taxon>
        <taxon>Actinomycetes</taxon>
        <taxon>Micrococcales</taxon>
        <taxon>Micrococcaceae</taxon>
        <taxon>Paeniglutamicibacter</taxon>
    </lineage>
</organism>
<evidence type="ECO:0000313" key="3">
    <source>
        <dbReference type="Proteomes" id="UP001501257"/>
    </source>
</evidence>
<dbReference type="InterPro" id="IPR001845">
    <property type="entry name" value="HTH_ArsR_DNA-bd_dom"/>
</dbReference>
<evidence type="ECO:0000259" key="1">
    <source>
        <dbReference type="PROSITE" id="PS50987"/>
    </source>
</evidence>
<reference evidence="3" key="1">
    <citation type="journal article" date="2019" name="Int. J. Syst. Evol. Microbiol.">
        <title>The Global Catalogue of Microorganisms (GCM) 10K type strain sequencing project: providing services to taxonomists for standard genome sequencing and annotation.</title>
        <authorList>
            <consortium name="The Broad Institute Genomics Platform"/>
            <consortium name="The Broad Institute Genome Sequencing Center for Infectious Disease"/>
            <person name="Wu L."/>
            <person name="Ma J."/>
        </authorList>
    </citation>
    <scope>NUCLEOTIDE SEQUENCE [LARGE SCALE GENOMIC DNA]</scope>
    <source>
        <strain evidence="3">JCM 18952</strain>
    </source>
</reference>
<dbReference type="InterPro" id="IPR036388">
    <property type="entry name" value="WH-like_DNA-bd_sf"/>
</dbReference>
<dbReference type="Gene3D" id="1.10.10.10">
    <property type="entry name" value="Winged helix-like DNA-binding domain superfamily/Winged helix DNA-binding domain"/>
    <property type="match status" value="1"/>
</dbReference>
<dbReference type="SMART" id="SM00418">
    <property type="entry name" value="HTH_ARSR"/>
    <property type="match status" value="1"/>
</dbReference>
<keyword evidence="3" id="KW-1185">Reference proteome</keyword>
<gene>
    <name evidence="2" type="ORF">GCM10025778_11100</name>
</gene>
<dbReference type="PANTHER" id="PTHR39168:SF2">
    <property type="entry name" value="HTH-TYPE TRANSCRIPTIONAL REGULATOR CMTR"/>
    <property type="match status" value="1"/>
</dbReference>
<dbReference type="PROSITE" id="PS50987">
    <property type="entry name" value="HTH_ARSR_2"/>
    <property type="match status" value="1"/>
</dbReference>
<dbReference type="InterPro" id="IPR036390">
    <property type="entry name" value="WH_DNA-bd_sf"/>
</dbReference>
<dbReference type="CDD" id="cd00090">
    <property type="entry name" value="HTH_ARSR"/>
    <property type="match status" value="1"/>
</dbReference>
<protein>
    <submittedName>
        <fullName evidence="2">Metalloregulator ArsR/SmtB family transcription factor</fullName>
    </submittedName>
</protein>
<comment type="caution">
    <text evidence="2">The sequence shown here is derived from an EMBL/GenBank/DDBJ whole genome shotgun (WGS) entry which is preliminary data.</text>
</comment>
<dbReference type="SUPFAM" id="SSF46785">
    <property type="entry name" value="Winged helix' DNA-binding domain"/>
    <property type="match status" value="1"/>
</dbReference>
<sequence length="115" mass="12460">MLHYQFVETETHANVLTRFGYALSDPARTVVLLALRTAPAYPSELADLVGVSRQKLSNHLACLRDCGLVAAFPEGLRTRQELANPLLAKALTELLGVVLMVDPRHCANAATEGCC</sequence>
<dbReference type="InterPro" id="IPR011991">
    <property type="entry name" value="ArsR-like_HTH"/>
</dbReference>
<feature type="domain" description="HTH arsR-type" evidence="1">
    <location>
        <begin position="8"/>
        <end position="102"/>
    </location>
</feature>
<evidence type="ECO:0000313" key="2">
    <source>
        <dbReference type="EMBL" id="GAA5226577.1"/>
    </source>
</evidence>
<dbReference type="EMBL" id="BAABLK010000022">
    <property type="protein sequence ID" value="GAA5226577.1"/>
    <property type="molecule type" value="Genomic_DNA"/>
</dbReference>
<dbReference type="Pfam" id="PF01022">
    <property type="entry name" value="HTH_5"/>
    <property type="match status" value="1"/>
</dbReference>
<dbReference type="InterPro" id="IPR052543">
    <property type="entry name" value="HTH_Metal-responsive_Reg"/>
</dbReference>
<accession>A0ABP9TJ44</accession>